<protein>
    <recommendedName>
        <fullName evidence="1">DUF2726 domain-containing protein</fullName>
    </recommendedName>
</protein>
<feature type="domain" description="DUF2726" evidence="1">
    <location>
        <begin position="41"/>
        <end position="140"/>
    </location>
</feature>
<sequence length="179" mass="19320">MTDGFPAKTPLSSLLSFLPLRRSAPDQDAAFSHMKGAEIRERVFTHVSDLAHRHGLHVAPSVAMGAVFSVLDGRLAGRATGARSALAHARVDVLLLDRAARPVLALDHAPQAAMSRAERGQLRLKAQMFERAGLPLLILHGLAQWDDDKITIEAKLALLQGTSGPAETRTWRQGRRSGG</sequence>
<keyword evidence="3" id="KW-1185">Reference proteome</keyword>
<reference evidence="2 3" key="1">
    <citation type="submission" date="2021-05" db="EMBL/GenBank/DDBJ databases">
        <title>Bacteria Genome sequencing.</title>
        <authorList>
            <person name="Takabe Y."/>
            <person name="Nakajima Y."/>
            <person name="Suzuki S."/>
            <person name="Shiozaki T."/>
        </authorList>
    </citation>
    <scope>NUCLEOTIDE SEQUENCE [LARGE SCALE GENOMIC DNA]</scope>
    <source>
        <strain evidence="2 3">AI_62</strain>
    </source>
</reference>
<dbReference type="RefSeq" id="WP_220748121.1">
    <property type="nucleotide sequence ID" value="NZ_BPFH01000002.1"/>
</dbReference>
<proteinExistence type="predicted"/>
<organism evidence="2 3">
    <name type="scientific">Jannaschia pagri</name>
    <dbReference type="NCBI Taxonomy" id="2829797"/>
    <lineage>
        <taxon>Bacteria</taxon>
        <taxon>Pseudomonadati</taxon>
        <taxon>Pseudomonadota</taxon>
        <taxon>Alphaproteobacteria</taxon>
        <taxon>Rhodobacterales</taxon>
        <taxon>Roseobacteraceae</taxon>
        <taxon>Jannaschia</taxon>
    </lineage>
</organism>
<evidence type="ECO:0000259" key="1">
    <source>
        <dbReference type="Pfam" id="PF10881"/>
    </source>
</evidence>
<name>A0ABQ4NJJ8_9RHOB</name>
<comment type="caution">
    <text evidence="2">The sequence shown here is derived from an EMBL/GenBank/DDBJ whole genome shotgun (WGS) entry which is preliminary data.</text>
</comment>
<dbReference type="Pfam" id="PF10881">
    <property type="entry name" value="DUF2726"/>
    <property type="match status" value="1"/>
</dbReference>
<accession>A0ABQ4NJJ8</accession>
<dbReference type="Proteomes" id="UP000786693">
    <property type="component" value="Unassembled WGS sequence"/>
</dbReference>
<evidence type="ECO:0000313" key="3">
    <source>
        <dbReference type="Proteomes" id="UP000786693"/>
    </source>
</evidence>
<dbReference type="EMBL" id="BPFH01000002">
    <property type="protein sequence ID" value="GIT94597.1"/>
    <property type="molecule type" value="Genomic_DNA"/>
</dbReference>
<dbReference type="InterPro" id="IPR024402">
    <property type="entry name" value="DUF2726"/>
</dbReference>
<gene>
    <name evidence="2" type="ORF">JANAI62_12200</name>
</gene>
<evidence type="ECO:0000313" key="2">
    <source>
        <dbReference type="EMBL" id="GIT94597.1"/>
    </source>
</evidence>